<proteinExistence type="predicted"/>
<dbReference type="EC" id="2.4.1.317" evidence="2"/>
<dbReference type="KEGG" id="gom:D7316_04692"/>
<dbReference type="EMBL" id="CP033972">
    <property type="protein sequence ID" value="AZG48079.1"/>
    <property type="molecule type" value="Genomic_DNA"/>
</dbReference>
<keyword evidence="2" id="KW-0808">Transferase</keyword>
<dbReference type="OrthoDB" id="3253247at2"/>
<dbReference type="PANTHER" id="PTHR48050">
    <property type="entry name" value="STEROL 3-BETA-GLUCOSYLTRANSFERASE"/>
    <property type="match status" value="1"/>
</dbReference>
<dbReference type="GO" id="GO:0008194">
    <property type="term" value="F:UDP-glycosyltransferase activity"/>
    <property type="evidence" value="ECO:0007669"/>
    <property type="project" value="InterPro"/>
</dbReference>
<name>A0A3G8JU49_9ACTN</name>
<keyword evidence="2" id="KW-0328">Glycosyltransferase</keyword>
<dbReference type="RefSeq" id="WP_124710347.1">
    <property type="nucleotide sequence ID" value="NZ_CP033972.1"/>
</dbReference>
<dbReference type="Gene3D" id="3.40.50.2000">
    <property type="entry name" value="Glycogen Phosphorylase B"/>
    <property type="match status" value="2"/>
</dbReference>
<dbReference type="AlphaFoldDB" id="A0A3G8JU49"/>
<evidence type="ECO:0000313" key="3">
    <source>
        <dbReference type="Proteomes" id="UP000271469"/>
    </source>
</evidence>
<dbReference type="InterPro" id="IPR010610">
    <property type="entry name" value="EryCIII-like_C"/>
</dbReference>
<evidence type="ECO:0000313" key="2">
    <source>
        <dbReference type="EMBL" id="AZG48079.1"/>
    </source>
</evidence>
<dbReference type="GO" id="GO:0017000">
    <property type="term" value="P:antibiotic biosynthetic process"/>
    <property type="evidence" value="ECO:0007669"/>
    <property type="project" value="UniProtKB-ARBA"/>
</dbReference>
<keyword evidence="3" id="KW-1185">Reference proteome</keyword>
<dbReference type="GO" id="GO:0016758">
    <property type="term" value="F:hexosyltransferase activity"/>
    <property type="evidence" value="ECO:0007669"/>
    <property type="project" value="UniProtKB-ARBA"/>
</dbReference>
<dbReference type="InterPro" id="IPR050426">
    <property type="entry name" value="Glycosyltransferase_28"/>
</dbReference>
<dbReference type="SUPFAM" id="SSF53756">
    <property type="entry name" value="UDP-Glycosyltransferase/glycogen phosphorylase"/>
    <property type="match status" value="1"/>
</dbReference>
<feature type="domain" description="Erythromycin biosynthesis protein CIII-like C-terminal" evidence="1">
    <location>
        <begin position="306"/>
        <end position="407"/>
    </location>
</feature>
<organism evidence="2 3">
    <name type="scientific">Gordonia insulae</name>
    <dbReference type="NCBI Taxonomy" id="2420509"/>
    <lineage>
        <taxon>Bacteria</taxon>
        <taxon>Bacillati</taxon>
        <taxon>Actinomycetota</taxon>
        <taxon>Actinomycetes</taxon>
        <taxon>Mycobacteriales</taxon>
        <taxon>Gordoniaceae</taxon>
        <taxon>Gordonia</taxon>
    </lineage>
</organism>
<dbReference type="PANTHER" id="PTHR48050:SF11">
    <property type="entry name" value="GLYCOSYLTRANSFERASE"/>
    <property type="match status" value="1"/>
</dbReference>
<protein>
    <submittedName>
        <fullName evidence="2">O-mycaminosyltylonolide 6-deoxyallosyltransferase</fullName>
        <ecNumber evidence="2">2.4.1.317</ecNumber>
    </submittedName>
</protein>
<sequence length="426" mass="45237">MSPRITILAFGTRGDVAPMTGLAAGLRHHLGATVAIAAQQPYEQMITDAGFDFRLLPRDTEADTHSSEYGQAMVDGRRLKPSKEAIVGMREDLVGVGEAMARAADDADLVLCGGPVGSLLGSHVAEALGRPSAALVLQPSYVTGDFAPPALGTRSYGRIGNRTAWRLAGAGEKLFAPLIDDLRTTLGLPPQSLRSRRRRLEREWTQLCGFSTHVVPAPGDWPEHVHVTGYWWSAEQHAPEVPAGLEDFLADGPPPVYIGLGSTAISDGERVSEIVRDALHSSGQRGVIHSGWAHLDGGDDENLFTIGDVEHSWLLPQMAAAVHHCGAGTTAATLRAGLPTVALPGIMDQPFWAQRLHRLGCAPIPVPRTGVTVPVLTESISSVIGDDRYRRSAASIAEKLASEDGTTAACRIIETLLSAPTSPTHA</sequence>
<dbReference type="Proteomes" id="UP000271469">
    <property type="component" value="Chromosome"/>
</dbReference>
<accession>A0A3G8JU49</accession>
<reference evidence="2 3" key="1">
    <citation type="submission" date="2018-11" db="EMBL/GenBank/DDBJ databases">
        <title>Gordonia insulae sp. nov., isolated from an island soil.</title>
        <authorList>
            <person name="Kim Y.S."/>
            <person name="Kim S.B."/>
        </authorList>
    </citation>
    <scope>NUCLEOTIDE SEQUENCE [LARGE SCALE GENOMIC DNA]</scope>
    <source>
        <strain evidence="2 3">MMS17-SY073</strain>
    </source>
</reference>
<dbReference type="Pfam" id="PF06722">
    <property type="entry name" value="EryCIII-like_C"/>
    <property type="match status" value="1"/>
</dbReference>
<dbReference type="CDD" id="cd03784">
    <property type="entry name" value="GT1_Gtf-like"/>
    <property type="match status" value="1"/>
</dbReference>
<evidence type="ECO:0000259" key="1">
    <source>
        <dbReference type="Pfam" id="PF06722"/>
    </source>
</evidence>
<dbReference type="FunFam" id="3.40.50.2000:FF:000009">
    <property type="entry name" value="Sterol 3-beta-glucosyltransferase UGT80A2"/>
    <property type="match status" value="1"/>
</dbReference>
<dbReference type="InterPro" id="IPR002213">
    <property type="entry name" value="UDP_glucos_trans"/>
</dbReference>
<gene>
    <name evidence="2" type="primary">tylN</name>
    <name evidence="2" type="ORF">D7316_04692</name>
</gene>